<dbReference type="InterPro" id="IPR057326">
    <property type="entry name" value="KR_dom"/>
</dbReference>
<dbReference type="SMART" id="SM00822">
    <property type="entry name" value="PKS_KR"/>
    <property type="match status" value="1"/>
</dbReference>
<dbReference type="Pfam" id="PF00550">
    <property type="entry name" value="PP-binding"/>
    <property type="match status" value="1"/>
</dbReference>
<dbReference type="InterPro" id="IPR042104">
    <property type="entry name" value="PKS_dehydratase_sf"/>
</dbReference>
<keyword evidence="6" id="KW-0511">Multifunctional enzyme</keyword>
<dbReference type="GO" id="GO:0031177">
    <property type="term" value="F:phosphopantetheine binding"/>
    <property type="evidence" value="ECO:0007669"/>
    <property type="project" value="InterPro"/>
</dbReference>
<dbReference type="InterPro" id="IPR001227">
    <property type="entry name" value="Ac_transferase_dom_sf"/>
</dbReference>
<dbReference type="Proteomes" id="UP000053732">
    <property type="component" value="Unassembled WGS sequence"/>
</dbReference>
<feature type="domain" description="Carrier" evidence="10">
    <location>
        <begin position="2416"/>
        <end position="2493"/>
    </location>
</feature>
<dbReference type="SUPFAM" id="SSF53335">
    <property type="entry name" value="S-adenosyl-L-methionine-dependent methyltransferases"/>
    <property type="match status" value="1"/>
</dbReference>
<accession>A0A0G4PGJ5</accession>
<organism evidence="13 14">
    <name type="scientific">Penicillium camemberti (strain FM 013)</name>
    <dbReference type="NCBI Taxonomy" id="1429867"/>
    <lineage>
        <taxon>Eukaryota</taxon>
        <taxon>Fungi</taxon>
        <taxon>Dikarya</taxon>
        <taxon>Ascomycota</taxon>
        <taxon>Pezizomycotina</taxon>
        <taxon>Eurotiomycetes</taxon>
        <taxon>Eurotiomycetidae</taxon>
        <taxon>Eurotiales</taxon>
        <taxon>Aspergillaceae</taxon>
        <taxon>Penicillium</taxon>
    </lineage>
</organism>
<keyword evidence="5" id="KW-0521">NADP</keyword>
<dbReference type="PROSITE" id="PS52004">
    <property type="entry name" value="KS3_2"/>
    <property type="match status" value="1"/>
</dbReference>
<dbReference type="Pfam" id="PF08659">
    <property type="entry name" value="KR"/>
    <property type="match status" value="1"/>
</dbReference>
<dbReference type="InterPro" id="IPR009081">
    <property type="entry name" value="PP-bd_ACP"/>
</dbReference>
<evidence type="ECO:0000256" key="7">
    <source>
        <dbReference type="ARBA" id="ARBA00023315"/>
    </source>
</evidence>
<dbReference type="GO" id="GO:0006633">
    <property type="term" value="P:fatty acid biosynthetic process"/>
    <property type="evidence" value="ECO:0007669"/>
    <property type="project" value="TreeGrafter"/>
</dbReference>
<feature type="domain" description="PKS/mFAS DH" evidence="12">
    <location>
        <begin position="941"/>
        <end position="1223"/>
    </location>
</feature>
<dbReference type="InterPro" id="IPR049900">
    <property type="entry name" value="PKS_mFAS_DH"/>
</dbReference>
<evidence type="ECO:0000256" key="5">
    <source>
        <dbReference type="ARBA" id="ARBA00022857"/>
    </source>
</evidence>
<dbReference type="Gene3D" id="3.10.129.110">
    <property type="entry name" value="Polyketide synthase dehydratase"/>
    <property type="match status" value="1"/>
</dbReference>
<keyword evidence="1" id="KW-0596">Phosphopantetheine</keyword>
<dbReference type="InterPro" id="IPR016039">
    <property type="entry name" value="Thiolase-like"/>
</dbReference>
<sequence>MTMNGTNGVNGHGANDSTVNNYRINGHSTNGVHINGTDDAGENVPSGVSASEVHYNGQIPIAICGMACRLPGGLATPDELWDFLLAKKDGRCRVPESRYNIDSYYSDTKKPGTVSTEYGYFLDESVEIGALDMSFFTMARSEVERADPQQRLMLEVAREAFEDAGVTHWRGKKIGTYIGNFGEDWLEMLGRETQPWGIHRISGAGDFVVANRLSYEYDLRGPSMTIRTACSSALVALNEACAAISRGDCESALVGGVNLILAPGMSMAMQEQGVLSSDGSCKTFSADANGYARGEAVTAIFIKPLAHAIRDGNPIQAVVRSTSHNVDGKTPTLSQPSTDMQEALMRRAYELGGITDFSKTAMVECHGTGTPTGDPIETRAVARVFGDKGVYIGSVKPNLGHTEAASGLVSLLKMVKALQHRTIPPNIKFTIPNPNIPFEEGKLMVPTEATPWPEDRLERVSVNSFGIGGANAHVILESAALYHCPPAIPRTSDSPQLLLFSANTQNSLTRQIDNYKTWIEQNQNKVSDLAYTLARKRTHLPFRAFAIAKNSVIESVSQPTDTKSSTPPNVIMVFTGQGAQWPQMGRELLESNKVFKSSIRSLDRKLQAISGEKPHYSLEEELKKSGKKSRLSLAEFSQPVCTAIQIALVDALKAAGIAPKAVVGHSSGEISAAYAVGALTAAEAITVAHHRGAVTTKQERTGTMAAIGMGWGDAKKYLVPNVTIACDNSPKSVTISGDVDAVKSVIAAIKKEEPQMLARQLQVDKAYHSYHMKEIGENYQSLISEVTGKIPSALFFSSVTGKILDLDEITGSKYWRDNLESPVRFREAITAILKHDVGKNAIFLEVGPHGALAGPLRQIFAQNSSPTPYVSAMARNQDCTVSLLAAIGGLHSHNVQVDLDAIFPIGSCLSSLPCYPWNHEGSYWYESRLSKEWRSRQFPHHDLLGARVAESSDNEPVWRNLFHVTNAPWISDHRVGENIVFPFCGYIALAGEAMRQLNNAKEGFTIRNIHVTTALIINEGKPTEIMSTFRPHRLTNSLNSTWWEFTVSAYNGRNWTKHCMGEASVLTSPPEEAQDPIALPRKLNVRKWFEKMAKGGLNLGGSFQTLDTMSTSTSEQRATGHVVNGRQRDEANYFVHPTVLDSTLQILGAAAVNGQARKTKTWLPTSIDKIVVYKCVSDMITNVSAKLSSNYSVVGDGSCTSEGKKVVEAVGIRMSLADGYGSGDAAEGHAASRCEWKPEIDFLDVNKLFSAPASRTENARLLEELGDICLLLSQSHLSETPGKVTLPHLEKHAAWIKLRAKSIKMRLPCTWTGLDNQAISARIDDILSQLADTPAAPVASVIHQVCNNMDSLLSGKSLQESLVEGALTRVYNYLGQLERSEFIGKLIHSKPNLRILELGTGRGEPLHRHILDTLTRPDGEILCAKYTLTTPGYLAAEAQEALFPNMDFKSLDINEDLLEQGFEESQYDLIISVNALHEAKNAQESLNNLKKLITPDGRIFLQELSPSSSWVDYVLGLLPTWWSSIKNGSTQSPYMTQADLESKLVAAGFGSPEAVVLDAEASHNVTATMVARLNCEAPIKKITVLFEEAGPSVTHILARLDKNGYAVTKCKLTDTPPAGQDVLSLLDIDKPFFHGIDEARFLSFKTFLLGLQERRSGMLWATHLIDIGCRDPRYAQVLGLARTIRTEQLAEIAICQVDAFENPDSIDSLLQVLAKFQLRQGDEELNPDYEWAIFNDRVQVARFHPFVLADDLLVSEASNDMITLNVRTPGRVNSLYYARHERKELDNDEVEVQVYSAGLNFRDILVALGIVELPVRLFGIEAAGIVTRVGADVSPDDLQVGDRVVCFCRKDAFSTYTTTLAAVCVRIPDTLTFDQAGTMLIPYFTAIHSMINVGRVTKGQTVLIHSACGGVGLAAIQIAQMLETELYVTVGSEDKVKYLIENCGIPRNRIFNSRDKSFVDGVMRETQGRGIDFVLNSLSGELLHATWSCVAEFGTLLEIGKRDLIGDGKLDMKPFLENRNYCCVDIDGLWKRIHIARALIFSILDFYNKGHISPLPTTVFPVTQTQDAFRFMEKGQHIGRVGVSIKRTEKDTESRLGASKRALNVAFNGSASYLMVGGLGGIGRAVSTWMVDHGARDLVYMSRSAGLTNKDDDFIQELESMGCAVTLVSGDITKYEDVERAISAASLPLRGLVQMSMVVANENFTKMSHGEWVTSTAPKVEGTWNLHNASIAAGLDLDFFLMFSSVSGIVGQAGQANYASGNSFLDAFAQYRDGLGLPASVVDMGAVEDVGWISEHQGMMGKMSRSGFKPVLEQEVIDAMAISMLVYNKPQQADKSALAVLSKNASHFVHKNTFLVGLALLIPLNDPSNYVIWKKDRRMASYHNNSKTAATTASTDVLKSYLSNAKADPSVLKSVEAASLFAVEIGKKLLDLLLKPQEAVKTSLPLADLGLDSLVALELRAWIKQVFSFDMPMLEMMSIGSLDILGSHIANEVFRIATAENES</sequence>
<dbReference type="GO" id="GO:0004312">
    <property type="term" value="F:fatty acid synthase activity"/>
    <property type="evidence" value="ECO:0007669"/>
    <property type="project" value="TreeGrafter"/>
</dbReference>
<dbReference type="PANTHER" id="PTHR43775">
    <property type="entry name" value="FATTY ACID SYNTHASE"/>
    <property type="match status" value="1"/>
</dbReference>
<dbReference type="GO" id="GO:1901336">
    <property type="term" value="P:lactone biosynthetic process"/>
    <property type="evidence" value="ECO:0007669"/>
    <property type="project" value="UniProtKB-ARBA"/>
</dbReference>
<dbReference type="Gene3D" id="3.40.50.150">
    <property type="entry name" value="Vaccinia Virus protein VP39"/>
    <property type="match status" value="1"/>
</dbReference>
<keyword evidence="3" id="KW-0489">Methyltransferase</keyword>
<dbReference type="InterPro" id="IPR050091">
    <property type="entry name" value="PKS_NRPS_Biosynth_Enz"/>
</dbReference>
<dbReference type="Pfam" id="PF02801">
    <property type="entry name" value="Ketoacyl-synt_C"/>
    <property type="match status" value="1"/>
</dbReference>
<dbReference type="InterPro" id="IPR020841">
    <property type="entry name" value="PKS_Beta-ketoAc_synthase_dom"/>
</dbReference>
<dbReference type="GO" id="GO:0032259">
    <property type="term" value="P:methylation"/>
    <property type="evidence" value="ECO:0007669"/>
    <property type="project" value="UniProtKB-KW"/>
</dbReference>
<dbReference type="Gene3D" id="3.40.50.720">
    <property type="entry name" value="NAD(P)-binding Rossmann-like Domain"/>
    <property type="match status" value="2"/>
</dbReference>
<dbReference type="InterPro" id="IPR014031">
    <property type="entry name" value="Ketoacyl_synth_C"/>
</dbReference>
<dbReference type="InterPro" id="IPR013154">
    <property type="entry name" value="ADH-like_N"/>
</dbReference>
<dbReference type="Pfam" id="PF00109">
    <property type="entry name" value="ketoacyl-synt"/>
    <property type="match status" value="1"/>
</dbReference>
<dbReference type="Pfam" id="PF13847">
    <property type="entry name" value="Methyltransf_31"/>
    <property type="match status" value="1"/>
</dbReference>
<feature type="compositionally biased region" description="Polar residues" evidence="9">
    <location>
        <begin position="1"/>
        <end position="32"/>
    </location>
</feature>
<dbReference type="InterPro" id="IPR013968">
    <property type="entry name" value="PKS_KR"/>
</dbReference>
<dbReference type="InterPro" id="IPR014030">
    <property type="entry name" value="Ketoacyl_synth_N"/>
</dbReference>
<dbReference type="GO" id="GO:0030639">
    <property type="term" value="P:polyketide biosynthetic process"/>
    <property type="evidence" value="ECO:0007669"/>
    <property type="project" value="UniProtKB-ARBA"/>
</dbReference>
<dbReference type="InterPro" id="IPR016036">
    <property type="entry name" value="Malonyl_transacylase_ACP-bd"/>
</dbReference>
<dbReference type="InterPro" id="IPR032821">
    <property type="entry name" value="PKS_assoc"/>
</dbReference>
<dbReference type="Pfam" id="PF00698">
    <property type="entry name" value="Acyl_transf_1"/>
    <property type="match status" value="1"/>
</dbReference>
<dbReference type="SMART" id="SM00827">
    <property type="entry name" value="PKS_AT"/>
    <property type="match status" value="1"/>
</dbReference>
<evidence type="ECO:0000256" key="2">
    <source>
        <dbReference type="ARBA" id="ARBA00022553"/>
    </source>
</evidence>
<feature type="domain" description="Ketosynthase family 3 (KS3)" evidence="11">
    <location>
        <begin position="58"/>
        <end position="478"/>
    </location>
</feature>
<dbReference type="InterPro" id="IPR011032">
    <property type="entry name" value="GroES-like_sf"/>
</dbReference>
<dbReference type="SUPFAM" id="SSF52151">
    <property type="entry name" value="FabD/lysophospholipase-like"/>
    <property type="match status" value="1"/>
</dbReference>
<keyword evidence="4" id="KW-0808">Transferase</keyword>
<dbReference type="InterPro" id="IPR020806">
    <property type="entry name" value="PKS_PP-bd"/>
</dbReference>
<dbReference type="STRING" id="1429867.A0A0G4PGJ5"/>
<keyword evidence="7" id="KW-0012">Acyltransferase</keyword>
<dbReference type="SUPFAM" id="SSF47336">
    <property type="entry name" value="ACP-like"/>
    <property type="match status" value="1"/>
</dbReference>
<proteinExistence type="predicted"/>
<dbReference type="InterPro" id="IPR025714">
    <property type="entry name" value="Methyltranfer_dom"/>
</dbReference>
<evidence type="ECO:0000256" key="3">
    <source>
        <dbReference type="ARBA" id="ARBA00022603"/>
    </source>
</evidence>
<dbReference type="SUPFAM" id="SSF55048">
    <property type="entry name" value="Probable ACP-binding domain of malonyl-CoA ACP transacylase"/>
    <property type="match status" value="1"/>
</dbReference>
<evidence type="ECO:0000256" key="6">
    <source>
        <dbReference type="ARBA" id="ARBA00023268"/>
    </source>
</evidence>
<dbReference type="InterPro" id="IPR029063">
    <property type="entry name" value="SAM-dependent_MTases_sf"/>
</dbReference>
<dbReference type="CDD" id="cd05195">
    <property type="entry name" value="enoyl_red"/>
    <property type="match status" value="1"/>
</dbReference>
<dbReference type="PROSITE" id="PS52019">
    <property type="entry name" value="PKS_MFAS_DH"/>
    <property type="match status" value="1"/>
</dbReference>
<dbReference type="GO" id="GO:0016491">
    <property type="term" value="F:oxidoreductase activity"/>
    <property type="evidence" value="ECO:0007669"/>
    <property type="project" value="InterPro"/>
</dbReference>
<evidence type="ECO:0000256" key="8">
    <source>
        <dbReference type="PROSITE-ProRule" id="PRU01363"/>
    </source>
</evidence>
<dbReference type="InterPro" id="IPR049551">
    <property type="entry name" value="PKS_DH_C"/>
</dbReference>
<evidence type="ECO:0000259" key="10">
    <source>
        <dbReference type="PROSITE" id="PS50075"/>
    </source>
</evidence>
<dbReference type="InterPro" id="IPR036291">
    <property type="entry name" value="NAD(P)-bd_dom_sf"/>
</dbReference>
<dbReference type="GO" id="GO:0008168">
    <property type="term" value="F:methyltransferase activity"/>
    <property type="evidence" value="ECO:0007669"/>
    <property type="project" value="UniProtKB-KW"/>
</dbReference>
<name>A0A0G4PGJ5_PENC3</name>
<dbReference type="FunFam" id="3.40.50.720:FF:000209">
    <property type="entry name" value="Polyketide synthase Pks12"/>
    <property type="match status" value="1"/>
</dbReference>
<dbReference type="Gene3D" id="3.40.47.10">
    <property type="match status" value="1"/>
</dbReference>
<dbReference type="Pfam" id="PF13602">
    <property type="entry name" value="ADH_zinc_N_2"/>
    <property type="match status" value="1"/>
</dbReference>
<dbReference type="CDD" id="cd00833">
    <property type="entry name" value="PKS"/>
    <property type="match status" value="1"/>
</dbReference>
<dbReference type="SMART" id="SM00826">
    <property type="entry name" value="PKS_DH"/>
    <property type="match status" value="1"/>
</dbReference>
<dbReference type="Pfam" id="PF08240">
    <property type="entry name" value="ADH_N"/>
    <property type="match status" value="1"/>
</dbReference>
<reference evidence="13 14" key="1">
    <citation type="journal article" date="2014" name="Nat. Commun.">
        <title>Multiple recent horizontal transfers of a large genomic region in cheese making fungi.</title>
        <authorList>
            <person name="Cheeseman K."/>
            <person name="Ropars J."/>
            <person name="Renault P."/>
            <person name="Dupont J."/>
            <person name="Gouzy J."/>
            <person name="Branca A."/>
            <person name="Abraham A.L."/>
            <person name="Ceppi M."/>
            <person name="Conseiller E."/>
            <person name="Debuchy R."/>
            <person name="Malagnac F."/>
            <person name="Goarin A."/>
            <person name="Silar P."/>
            <person name="Lacoste S."/>
            <person name="Sallet E."/>
            <person name="Bensimon A."/>
            <person name="Giraud T."/>
            <person name="Brygoo Y."/>
        </authorList>
    </citation>
    <scope>NUCLEOTIDE SEQUENCE [LARGE SCALE GENOMIC DNA]</scope>
    <source>
        <strain evidence="14">FM 013</strain>
    </source>
</reference>
<dbReference type="InterPro" id="IPR036736">
    <property type="entry name" value="ACP-like_sf"/>
</dbReference>
<evidence type="ECO:0000259" key="11">
    <source>
        <dbReference type="PROSITE" id="PS52004"/>
    </source>
</evidence>
<dbReference type="Gene3D" id="3.30.70.3290">
    <property type="match status" value="1"/>
</dbReference>
<dbReference type="PROSITE" id="PS50075">
    <property type="entry name" value="CARRIER"/>
    <property type="match status" value="1"/>
</dbReference>
<feature type="active site" description="Proton acceptor; for dehydratase activity" evidence="8">
    <location>
        <position position="973"/>
    </location>
</feature>
<dbReference type="InterPro" id="IPR020843">
    <property type="entry name" value="ER"/>
</dbReference>
<dbReference type="PANTHER" id="PTHR43775:SF28">
    <property type="entry name" value="SYNTHASE, PUTATIVE-RELATED"/>
    <property type="match status" value="1"/>
</dbReference>
<dbReference type="InterPro" id="IPR016035">
    <property type="entry name" value="Acyl_Trfase/lysoPLipase"/>
</dbReference>
<keyword evidence="14" id="KW-1185">Reference proteome</keyword>
<evidence type="ECO:0000256" key="1">
    <source>
        <dbReference type="ARBA" id="ARBA00022450"/>
    </source>
</evidence>
<dbReference type="SUPFAM" id="SSF50129">
    <property type="entry name" value="GroES-like"/>
    <property type="match status" value="1"/>
</dbReference>
<keyword evidence="2" id="KW-0597">Phosphoprotein</keyword>
<dbReference type="SUPFAM" id="SSF53901">
    <property type="entry name" value="Thiolase-like"/>
    <property type="match status" value="1"/>
</dbReference>
<dbReference type="InterPro" id="IPR020807">
    <property type="entry name" value="PKS_DH"/>
</dbReference>
<evidence type="ECO:0000256" key="4">
    <source>
        <dbReference type="ARBA" id="ARBA00022679"/>
    </source>
</evidence>
<dbReference type="InterPro" id="IPR014043">
    <property type="entry name" value="Acyl_transferase_dom"/>
</dbReference>
<evidence type="ECO:0000313" key="13">
    <source>
        <dbReference type="EMBL" id="CRL25474.1"/>
    </source>
</evidence>
<feature type="region of interest" description="N-terminal hotdog fold" evidence="8">
    <location>
        <begin position="941"/>
        <end position="1070"/>
    </location>
</feature>
<evidence type="ECO:0000259" key="12">
    <source>
        <dbReference type="PROSITE" id="PS52019"/>
    </source>
</evidence>
<dbReference type="InterPro" id="IPR049552">
    <property type="entry name" value="PKS_DH_N"/>
</dbReference>
<feature type="region of interest" description="C-terminal hotdog fold" evidence="8">
    <location>
        <begin position="1080"/>
        <end position="1223"/>
    </location>
</feature>
<dbReference type="Gene3D" id="1.10.1200.10">
    <property type="entry name" value="ACP-like"/>
    <property type="match status" value="1"/>
</dbReference>
<feature type="active site" description="Proton donor; for dehydratase activity" evidence="8">
    <location>
        <position position="1141"/>
    </location>
</feature>
<dbReference type="Pfam" id="PF21089">
    <property type="entry name" value="PKS_DH_N"/>
    <property type="match status" value="1"/>
</dbReference>
<dbReference type="Gene3D" id="3.90.180.10">
    <property type="entry name" value="Medium-chain alcohol dehydrogenases, catalytic domain"/>
    <property type="match status" value="1"/>
</dbReference>
<feature type="region of interest" description="Disordered" evidence="9">
    <location>
        <begin position="1"/>
        <end position="45"/>
    </location>
</feature>
<evidence type="ECO:0000256" key="9">
    <source>
        <dbReference type="SAM" id="MobiDB-lite"/>
    </source>
</evidence>
<dbReference type="SMART" id="SM00825">
    <property type="entry name" value="PKS_KS"/>
    <property type="match status" value="1"/>
</dbReference>
<dbReference type="SMART" id="SM00823">
    <property type="entry name" value="PKS_PP"/>
    <property type="match status" value="1"/>
</dbReference>
<dbReference type="SUPFAM" id="SSF51735">
    <property type="entry name" value="NAD(P)-binding Rossmann-fold domains"/>
    <property type="match status" value="2"/>
</dbReference>
<dbReference type="Pfam" id="PF16197">
    <property type="entry name" value="KAsynt_C_assoc"/>
    <property type="match status" value="1"/>
</dbReference>
<dbReference type="SMART" id="SM00829">
    <property type="entry name" value="PKS_ER"/>
    <property type="match status" value="1"/>
</dbReference>
<dbReference type="EMBL" id="HG793148">
    <property type="protein sequence ID" value="CRL25474.1"/>
    <property type="molecule type" value="Genomic_DNA"/>
</dbReference>
<evidence type="ECO:0000313" key="14">
    <source>
        <dbReference type="Proteomes" id="UP000053732"/>
    </source>
</evidence>
<protein>
    <submittedName>
        <fullName evidence="13">Beta-ketoacyl synthase</fullName>
    </submittedName>
</protein>
<gene>
    <name evidence="13" type="ORF">PCAMFM013_S015g000060</name>
</gene>
<dbReference type="Gene3D" id="3.40.366.10">
    <property type="entry name" value="Malonyl-Coenzyme A Acyl Carrier Protein, domain 2"/>
    <property type="match status" value="1"/>
</dbReference>
<dbReference type="PROSITE" id="PS00012">
    <property type="entry name" value="PHOSPHOPANTETHEINE"/>
    <property type="match status" value="1"/>
</dbReference>
<dbReference type="InterPro" id="IPR006162">
    <property type="entry name" value="Ppantetheine_attach_site"/>
</dbReference>
<dbReference type="Pfam" id="PF14765">
    <property type="entry name" value="PS-DH"/>
    <property type="match status" value="1"/>
</dbReference>